<dbReference type="InterPro" id="IPR026881">
    <property type="entry name" value="WYL_dom"/>
</dbReference>
<feature type="domain" description="PafC HTH" evidence="2">
    <location>
        <begin position="6"/>
        <end position="119"/>
    </location>
</feature>
<evidence type="ECO:0000259" key="3">
    <source>
        <dbReference type="Pfam" id="PF25583"/>
    </source>
</evidence>
<keyword evidence="5" id="KW-1185">Reference proteome</keyword>
<dbReference type="PANTHER" id="PTHR34580">
    <property type="match status" value="1"/>
</dbReference>
<dbReference type="Pfam" id="PF19187">
    <property type="entry name" value="HTH_PafC"/>
    <property type="match status" value="1"/>
</dbReference>
<reference evidence="4 5" key="1">
    <citation type="submission" date="2017-07" db="EMBL/GenBank/DDBJ databases">
        <title>Complete genome sequence of Actinoalloteichus hoggarensis DSM 45943, type strain of Actinoalloteichus hoggarensis.</title>
        <authorList>
            <person name="Ruckert C."/>
            <person name="Nouioui I."/>
            <person name="Willmese J."/>
            <person name="van Wezel G."/>
            <person name="Klenk H.-P."/>
            <person name="Kalinowski J."/>
            <person name="Zotchev S.B."/>
        </authorList>
    </citation>
    <scope>NUCLEOTIDE SEQUENCE [LARGE SCALE GENOMIC DNA]</scope>
    <source>
        <strain evidence="4 5">DSM 45943</strain>
    </source>
</reference>
<dbReference type="AlphaFoldDB" id="A0A221W2Z9"/>
<dbReference type="InterPro" id="IPR043839">
    <property type="entry name" value="PafC_HTH"/>
</dbReference>
<dbReference type="PANTHER" id="PTHR34580:SF1">
    <property type="entry name" value="PROTEIN PAFC"/>
    <property type="match status" value="1"/>
</dbReference>
<feature type="domain" description="WCX" evidence="3">
    <location>
        <begin position="243"/>
        <end position="313"/>
    </location>
</feature>
<evidence type="ECO:0000313" key="5">
    <source>
        <dbReference type="Proteomes" id="UP000204221"/>
    </source>
</evidence>
<dbReference type="Pfam" id="PF25583">
    <property type="entry name" value="WCX"/>
    <property type="match status" value="1"/>
</dbReference>
<dbReference type="EMBL" id="CP022521">
    <property type="protein sequence ID" value="ASO20083.1"/>
    <property type="molecule type" value="Genomic_DNA"/>
</dbReference>
<evidence type="ECO:0000259" key="2">
    <source>
        <dbReference type="Pfam" id="PF19187"/>
    </source>
</evidence>
<name>A0A221W2Z9_9PSEU</name>
<evidence type="ECO:0000313" key="4">
    <source>
        <dbReference type="EMBL" id="ASO20083.1"/>
    </source>
</evidence>
<dbReference type="PIRSF" id="PIRSF016838">
    <property type="entry name" value="PafC"/>
    <property type="match status" value="1"/>
</dbReference>
<protein>
    <submittedName>
        <fullName evidence="4">Uncharacterized protein</fullName>
    </submittedName>
</protein>
<gene>
    <name evidence="4" type="ORF">AHOG_12200</name>
</gene>
<dbReference type="InterPro" id="IPR051534">
    <property type="entry name" value="CBASS_pafABC_assoc_protein"/>
</dbReference>
<dbReference type="PROSITE" id="PS52050">
    <property type="entry name" value="WYL"/>
    <property type="match status" value="1"/>
</dbReference>
<dbReference type="RefSeq" id="WP_093941472.1">
    <property type="nucleotide sequence ID" value="NZ_CP022521.1"/>
</dbReference>
<feature type="domain" description="WYL" evidence="1">
    <location>
        <begin position="147"/>
        <end position="212"/>
    </location>
</feature>
<dbReference type="Pfam" id="PF13280">
    <property type="entry name" value="WYL"/>
    <property type="match status" value="1"/>
</dbReference>
<organism evidence="4 5">
    <name type="scientific">Actinoalloteichus hoggarensis</name>
    <dbReference type="NCBI Taxonomy" id="1470176"/>
    <lineage>
        <taxon>Bacteria</taxon>
        <taxon>Bacillati</taxon>
        <taxon>Actinomycetota</taxon>
        <taxon>Actinomycetes</taxon>
        <taxon>Pseudonocardiales</taxon>
        <taxon>Pseudonocardiaceae</taxon>
        <taxon>Actinoalloteichus</taxon>
    </lineage>
</organism>
<evidence type="ECO:0000259" key="1">
    <source>
        <dbReference type="Pfam" id="PF13280"/>
    </source>
</evidence>
<accession>A0A221W2Z9</accession>
<dbReference type="InterPro" id="IPR028349">
    <property type="entry name" value="PafC-like"/>
</dbReference>
<dbReference type="Proteomes" id="UP000204221">
    <property type="component" value="Chromosome"/>
</dbReference>
<proteinExistence type="predicted"/>
<dbReference type="InterPro" id="IPR057727">
    <property type="entry name" value="WCX_dom"/>
</dbReference>
<dbReference type="KEGG" id="ahg:AHOG_12200"/>
<sequence length="329" mass="35691">MSASSERLSRLLALVPYLLARPGIPLAEAAADFDVTPRQLRKDLELLWMCGLPGYGPGDLIDLSFDDESVMVSYDAGMSRPLRLTTTEATSLLVALRALTDDPGLADVDAVVRAVAKIEAAVGQAQPAGVVVGLGRRGAVRAGVQEATQRALELRRALHIRYYTASRDEISERTVDPTRLVLLDGREYLEGWCRSAEGMRLFRMDRVDQAEVTDEPAVLPQHAEPVDLTTGPFRPAPDSLTAVLVLGRDARWLAEYHPVEEAVELDDGSLRVTMRYSDGSWMLRLVLGLGGRVRVLEPAGLAEAVRSQASEALLLGEKLAADLAGDGLR</sequence>
<dbReference type="OrthoDB" id="5174471at2"/>